<dbReference type="SUPFAM" id="SSF50022">
    <property type="entry name" value="ISP domain"/>
    <property type="match status" value="1"/>
</dbReference>
<keyword evidence="1" id="KW-0001">2Fe-2S</keyword>
<dbReference type="InterPro" id="IPR014349">
    <property type="entry name" value="Rieske_Fe-S_prot"/>
</dbReference>
<dbReference type="RefSeq" id="WP_090527415.1">
    <property type="nucleotide sequence ID" value="NZ_CP071878.2"/>
</dbReference>
<dbReference type="Proteomes" id="UP000199705">
    <property type="component" value="Unassembled WGS sequence"/>
</dbReference>
<dbReference type="Gene3D" id="2.102.10.10">
    <property type="entry name" value="Rieske [2Fe-2S] iron-sulphur domain"/>
    <property type="match status" value="1"/>
</dbReference>
<evidence type="ECO:0000256" key="4">
    <source>
        <dbReference type="ARBA" id="ARBA00023014"/>
    </source>
</evidence>
<keyword evidence="3" id="KW-0408">Iron</keyword>
<dbReference type="InterPro" id="IPR017941">
    <property type="entry name" value="Rieske_2Fe-2S"/>
</dbReference>
<accession>A0A1G7PM10</accession>
<protein>
    <submittedName>
        <fullName evidence="9">Ferredoxin subunit of nitrite reductase or a ring-hydroxylating dioxygenase</fullName>
    </submittedName>
</protein>
<evidence type="ECO:0000313" key="9">
    <source>
        <dbReference type="EMBL" id="SDF87301.1"/>
    </source>
</evidence>
<reference evidence="10" key="1">
    <citation type="submission" date="2016-10" db="EMBL/GenBank/DDBJ databases">
        <authorList>
            <person name="Varghese N."/>
            <person name="Submissions S."/>
        </authorList>
    </citation>
    <scope>NUCLEOTIDE SEQUENCE [LARGE SCALE GENOMIC DNA]</scope>
    <source>
        <strain evidence="10">Gh-67</strain>
    </source>
</reference>
<keyword evidence="10" id="KW-1185">Reference proteome</keyword>
<sequence length="178" mass="19953">MATDKKDNHWKEDFPVYQLESTQVSRRDFAKFLCLVSGGLAVGSGYVAIKANFFPPDKIVGEHFVCKKHELPVGGTRSFVINGSTIPYILIRMENDEFRAYEQKCTHLSCAVFYKPGSGKIECPCHNGLFDAFTGEVLAGPPPRPLPRLTVVIKGEEVYVKDFKPDNDKPDPNRQSRS</sequence>
<comment type="cofactor">
    <cofactor evidence="6">
        <name>[2Fe-2S] cluster</name>
        <dbReference type="ChEBI" id="CHEBI:190135"/>
    </cofactor>
</comment>
<keyword evidence="2" id="KW-0479">Metal-binding</keyword>
<dbReference type="EMBL" id="FNCG01000001">
    <property type="protein sequence ID" value="SDF87301.1"/>
    <property type="molecule type" value="Genomic_DNA"/>
</dbReference>
<dbReference type="GO" id="GO:0016020">
    <property type="term" value="C:membrane"/>
    <property type="evidence" value="ECO:0007669"/>
    <property type="project" value="InterPro"/>
</dbReference>
<evidence type="ECO:0000256" key="2">
    <source>
        <dbReference type="ARBA" id="ARBA00022723"/>
    </source>
</evidence>
<dbReference type="AlphaFoldDB" id="A0A1G7PM10"/>
<dbReference type="PRINTS" id="PR00162">
    <property type="entry name" value="RIESKE"/>
</dbReference>
<evidence type="ECO:0000256" key="3">
    <source>
        <dbReference type="ARBA" id="ARBA00023004"/>
    </source>
</evidence>
<keyword evidence="9" id="KW-0223">Dioxygenase</keyword>
<keyword evidence="4" id="KW-0411">Iron-sulfur</keyword>
<dbReference type="GO" id="GO:0046872">
    <property type="term" value="F:metal ion binding"/>
    <property type="evidence" value="ECO:0007669"/>
    <property type="project" value="UniProtKB-KW"/>
</dbReference>
<keyword evidence="7" id="KW-0472">Membrane</keyword>
<keyword evidence="7" id="KW-1133">Transmembrane helix</keyword>
<dbReference type="GO" id="GO:0051537">
    <property type="term" value="F:2 iron, 2 sulfur cluster binding"/>
    <property type="evidence" value="ECO:0007669"/>
    <property type="project" value="UniProtKB-KW"/>
</dbReference>
<evidence type="ECO:0000256" key="1">
    <source>
        <dbReference type="ARBA" id="ARBA00022714"/>
    </source>
</evidence>
<evidence type="ECO:0000256" key="7">
    <source>
        <dbReference type="SAM" id="Phobius"/>
    </source>
</evidence>
<evidence type="ECO:0000256" key="5">
    <source>
        <dbReference type="ARBA" id="ARBA00023157"/>
    </source>
</evidence>
<evidence type="ECO:0000256" key="6">
    <source>
        <dbReference type="ARBA" id="ARBA00034078"/>
    </source>
</evidence>
<feature type="domain" description="Rieske" evidence="8">
    <location>
        <begin position="63"/>
        <end position="160"/>
    </location>
</feature>
<dbReference type="PANTHER" id="PTHR10134">
    <property type="entry name" value="CYTOCHROME B-C1 COMPLEX SUBUNIT RIESKE, MITOCHONDRIAL"/>
    <property type="match status" value="1"/>
</dbReference>
<dbReference type="InterPro" id="IPR005805">
    <property type="entry name" value="Rieske_Fe-S_prot_C"/>
</dbReference>
<dbReference type="Pfam" id="PF00355">
    <property type="entry name" value="Rieske"/>
    <property type="match status" value="1"/>
</dbReference>
<dbReference type="GO" id="GO:0051213">
    <property type="term" value="F:dioxygenase activity"/>
    <property type="evidence" value="ECO:0007669"/>
    <property type="project" value="UniProtKB-KW"/>
</dbReference>
<feature type="transmembrane region" description="Helical" evidence="7">
    <location>
        <begin position="29"/>
        <end position="49"/>
    </location>
</feature>
<keyword evidence="7" id="KW-0812">Transmembrane</keyword>
<dbReference type="PROSITE" id="PS51296">
    <property type="entry name" value="RIESKE"/>
    <property type="match status" value="1"/>
</dbReference>
<dbReference type="CDD" id="cd03467">
    <property type="entry name" value="Rieske"/>
    <property type="match status" value="1"/>
</dbReference>
<organism evidence="9 10">
    <name type="scientific">Mucilaginibacter gossypii</name>
    <dbReference type="NCBI Taxonomy" id="551996"/>
    <lineage>
        <taxon>Bacteria</taxon>
        <taxon>Pseudomonadati</taxon>
        <taxon>Bacteroidota</taxon>
        <taxon>Sphingobacteriia</taxon>
        <taxon>Sphingobacteriales</taxon>
        <taxon>Sphingobacteriaceae</taxon>
        <taxon>Mucilaginibacter</taxon>
    </lineage>
</organism>
<gene>
    <name evidence="9" type="ORF">SAMN05192573_101607</name>
</gene>
<evidence type="ECO:0000259" key="8">
    <source>
        <dbReference type="PROSITE" id="PS51296"/>
    </source>
</evidence>
<keyword evidence="5" id="KW-1015">Disulfide bond</keyword>
<evidence type="ECO:0000313" key="10">
    <source>
        <dbReference type="Proteomes" id="UP000199705"/>
    </source>
</evidence>
<dbReference type="STRING" id="551996.SAMN05192573_101607"/>
<dbReference type="InterPro" id="IPR036922">
    <property type="entry name" value="Rieske_2Fe-2S_sf"/>
</dbReference>
<proteinExistence type="predicted"/>
<keyword evidence="9" id="KW-0560">Oxidoreductase</keyword>
<name>A0A1G7PM10_9SPHI</name>